<reference evidence="4" key="1">
    <citation type="submission" date="2017-07" db="EMBL/GenBank/DDBJ databases">
        <authorList>
            <person name="Varghese N."/>
            <person name="Submissions S."/>
        </authorList>
    </citation>
    <scope>NUCLEOTIDE SEQUENCE [LARGE SCALE GENOMIC DNA]</scope>
    <source>
        <strain evidence="4">NLAE-zl-C134</strain>
    </source>
</reference>
<feature type="transmembrane region" description="Helical" evidence="1">
    <location>
        <begin position="16"/>
        <end position="33"/>
    </location>
</feature>
<dbReference type="InterPro" id="IPR000326">
    <property type="entry name" value="PAP2/HPO"/>
</dbReference>
<dbReference type="AlphaFoldDB" id="A0A315ZV51"/>
<dbReference type="InterPro" id="IPR036938">
    <property type="entry name" value="PAP2/HPO_sf"/>
</dbReference>
<keyword evidence="4" id="KW-1185">Reference proteome</keyword>
<feature type="transmembrane region" description="Helical" evidence="1">
    <location>
        <begin position="189"/>
        <end position="207"/>
    </location>
</feature>
<proteinExistence type="predicted"/>
<feature type="transmembrane region" description="Helical" evidence="1">
    <location>
        <begin position="165"/>
        <end position="183"/>
    </location>
</feature>
<keyword evidence="1" id="KW-1133">Transmembrane helix</keyword>
<name>A0A315ZV51_9FIRM</name>
<feature type="transmembrane region" description="Helical" evidence="1">
    <location>
        <begin position="90"/>
        <end position="109"/>
    </location>
</feature>
<sequence length="223" mass="25960">MSLKNKAAGFIKKYKHAWVFSYILIYMPWFLYLEKHVTSNYHVIHSSIDKKIPFIEYFIVPYLLWFVFIAITFLYFFFTDVEGFYKLAKLMFTGMTIFLIISTLIPNGVNLRPVYFDRNNIFIDMVKMLYRADTPTNVLPSLHVFNSIAACIAICHSQALRKHKIISWSAYILAGLIILATMFLKQHSVIDVMAGALMSYALYQFVYETNKKRVPKPAGEIAF</sequence>
<organism evidence="3 4">
    <name type="scientific">Faecalicatena contorta</name>
    <dbReference type="NCBI Taxonomy" id="39482"/>
    <lineage>
        <taxon>Bacteria</taxon>
        <taxon>Bacillati</taxon>
        <taxon>Bacillota</taxon>
        <taxon>Clostridia</taxon>
        <taxon>Lachnospirales</taxon>
        <taxon>Lachnospiraceae</taxon>
        <taxon>Faecalicatena</taxon>
    </lineage>
</organism>
<keyword evidence="1" id="KW-0812">Transmembrane</keyword>
<feature type="transmembrane region" description="Helical" evidence="1">
    <location>
        <begin position="54"/>
        <end position="78"/>
    </location>
</feature>
<dbReference type="Gene3D" id="1.20.144.10">
    <property type="entry name" value="Phosphatidic acid phosphatase type 2/haloperoxidase"/>
    <property type="match status" value="1"/>
</dbReference>
<evidence type="ECO:0000259" key="2">
    <source>
        <dbReference type="Pfam" id="PF01569"/>
    </source>
</evidence>
<dbReference type="SUPFAM" id="SSF48317">
    <property type="entry name" value="Acid phosphatase/Vanadium-dependent haloperoxidase"/>
    <property type="match status" value="1"/>
</dbReference>
<protein>
    <submittedName>
        <fullName evidence="3">PAP2 superfamily protein</fullName>
    </submittedName>
</protein>
<evidence type="ECO:0000256" key="1">
    <source>
        <dbReference type="SAM" id="Phobius"/>
    </source>
</evidence>
<evidence type="ECO:0000313" key="3">
    <source>
        <dbReference type="EMBL" id="SUQ14720.1"/>
    </source>
</evidence>
<dbReference type="Proteomes" id="UP000254051">
    <property type="component" value="Unassembled WGS sequence"/>
</dbReference>
<dbReference type="Pfam" id="PF01569">
    <property type="entry name" value="PAP2"/>
    <property type="match status" value="1"/>
</dbReference>
<dbReference type="EMBL" id="UHJJ01000007">
    <property type="protein sequence ID" value="SUQ14720.1"/>
    <property type="molecule type" value="Genomic_DNA"/>
</dbReference>
<keyword evidence="1" id="KW-0472">Membrane</keyword>
<gene>
    <name evidence="3" type="ORF">SAMN05216529_107175</name>
</gene>
<dbReference type="OrthoDB" id="9790723at2"/>
<dbReference type="RefSeq" id="WP_109711854.1">
    <property type="nucleotide sequence ID" value="NZ_QGDS01000007.1"/>
</dbReference>
<feature type="domain" description="Phosphatidic acid phosphatase type 2/haloperoxidase" evidence="2">
    <location>
        <begin position="91"/>
        <end position="213"/>
    </location>
</feature>
<evidence type="ECO:0000313" key="4">
    <source>
        <dbReference type="Proteomes" id="UP000254051"/>
    </source>
</evidence>
<accession>A0A315ZV51</accession>